<name>A0AAU6RBW2_9STAP</name>
<dbReference type="EMBL" id="CP124577">
    <property type="protein sequence ID" value="WZE67649.1"/>
    <property type="molecule type" value="Genomic_DNA"/>
</dbReference>
<protein>
    <submittedName>
        <fullName evidence="1">Uncharacterized protein</fullName>
    </submittedName>
</protein>
<gene>
    <name evidence="1" type="ORF">QA541_05130</name>
</gene>
<reference evidence="1" key="1">
    <citation type="submission" date="2023-04" db="EMBL/GenBank/DDBJ databases">
        <title>Macrococci isolated from food, foodproducing animals, and human clinical materials.</title>
        <authorList>
            <person name="Maslanova I."/>
            <person name="Svec P."/>
            <person name="Sedlacek I."/>
            <person name="Novakova D."/>
            <person name="Keller J.E."/>
            <person name="Schwendener S."/>
            <person name="Finstrlova A."/>
            <person name="Botka T."/>
            <person name="Kovarovic V."/>
            <person name="Petras P."/>
            <person name="Perreten V."/>
            <person name="Pantucek R."/>
        </authorList>
    </citation>
    <scope>NUCLEOTIDE SEQUENCE</scope>
    <source>
        <strain evidence="1">NRL/St 21/332</strain>
    </source>
</reference>
<proteinExistence type="predicted"/>
<sequence>MRNLGTPMLKRELKKLGYEFKRWSNTPTYIVLKHDEIITEYDHKREQYGISEDERVNALMEEYKQYRKRCGIDKIKEYHGLNKK</sequence>
<dbReference type="RefSeq" id="WP_420494415.1">
    <property type="nucleotide sequence ID" value="NZ_CP124577.1"/>
</dbReference>
<accession>A0AAU6RBW2</accession>
<dbReference type="AlphaFoldDB" id="A0AAU6RBW2"/>
<organism evidence="1">
    <name type="scientific">Macrococcus psychrotolerans</name>
    <dbReference type="NCBI Taxonomy" id="3039389"/>
    <lineage>
        <taxon>Bacteria</taxon>
        <taxon>Bacillati</taxon>
        <taxon>Bacillota</taxon>
        <taxon>Bacilli</taxon>
        <taxon>Bacillales</taxon>
        <taxon>Staphylococcaceae</taxon>
        <taxon>Macrococcus</taxon>
    </lineage>
</organism>
<evidence type="ECO:0000313" key="1">
    <source>
        <dbReference type="EMBL" id="WZE67649.1"/>
    </source>
</evidence>